<gene>
    <name evidence="9" type="ORF">RFULGI_LOCUS6562</name>
</gene>
<name>A0A9N9CFT2_9GLOM</name>
<keyword evidence="10" id="KW-1185">Reference proteome</keyword>
<dbReference type="InterPro" id="IPR036396">
    <property type="entry name" value="Cyt_P450_sf"/>
</dbReference>
<organism evidence="9 10">
    <name type="scientific">Racocetra fulgida</name>
    <dbReference type="NCBI Taxonomy" id="60492"/>
    <lineage>
        <taxon>Eukaryota</taxon>
        <taxon>Fungi</taxon>
        <taxon>Fungi incertae sedis</taxon>
        <taxon>Mucoromycota</taxon>
        <taxon>Glomeromycotina</taxon>
        <taxon>Glomeromycetes</taxon>
        <taxon>Diversisporales</taxon>
        <taxon>Gigasporaceae</taxon>
        <taxon>Racocetra</taxon>
    </lineage>
</organism>
<reference evidence="9" key="1">
    <citation type="submission" date="2021-06" db="EMBL/GenBank/DDBJ databases">
        <authorList>
            <person name="Kallberg Y."/>
            <person name="Tangrot J."/>
            <person name="Rosling A."/>
        </authorList>
    </citation>
    <scope>NUCLEOTIDE SEQUENCE</scope>
    <source>
        <strain evidence="9">IN212</strain>
    </source>
</reference>
<evidence type="ECO:0000256" key="5">
    <source>
        <dbReference type="ARBA" id="ARBA00022989"/>
    </source>
</evidence>
<protein>
    <submittedName>
        <fullName evidence="9">13173_t:CDS:1</fullName>
    </submittedName>
</protein>
<keyword evidence="6" id="KW-0560">Oxidoreductase</keyword>
<dbReference type="GO" id="GO:0016020">
    <property type="term" value="C:membrane"/>
    <property type="evidence" value="ECO:0007669"/>
    <property type="project" value="UniProtKB-SubCell"/>
</dbReference>
<dbReference type="Gene3D" id="1.10.630.10">
    <property type="entry name" value="Cytochrome P450"/>
    <property type="match status" value="1"/>
</dbReference>
<keyword evidence="5" id="KW-1133">Transmembrane helix</keyword>
<dbReference type="GO" id="GO:0016705">
    <property type="term" value="F:oxidoreductase activity, acting on paired donors, with incorporation or reduction of molecular oxygen"/>
    <property type="evidence" value="ECO:0007669"/>
    <property type="project" value="InterPro"/>
</dbReference>
<dbReference type="Pfam" id="PF00067">
    <property type="entry name" value="p450"/>
    <property type="match status" value="1"/>
</dbReference>
<dbReference type="PANTHER" id="PTHR24282">
    <property type="entry name" value="CYTOCHROME P450 FAMILY MEMBER"/>
    <property type="match status" value="1"/>
</dbReference>
<dbReference type="EMBL" id="CAJVPZ010008628">
    <property type="protein sequence ID" value="CAG8599942.1"/>
    <property type="molecule type" value="Genomic_DNA"/>
</dbReference>
<evidence type="ECO:0000256" key="6">
    <source>
        <dbReference type="ARBA" id="ARBA00023002"/>
    </source>
</evidence>
<sequence length="113" mass="13198">MHRFALDVLGKAAFGIDFDKLDNLFDEIVEKKREALTNENTKKQGDLLELMLKACEDPENPKLTNIEFRDVQRKAREEILRVLGDDLTPSIEQQKSLKYLDMILHENLRLYPP</sequence>
<accession>A0A9N9CFT2</accession>
<dbReference type="AlphaFoldDB" id="A0A9N9CFT2"/>
<keyword evidence="4" id="KW-0479">Metal-binding</keyword>
<dbReference type="Proteomes" id="UP000789396">
    <property type="component" value="Unassembled WGS sequence"/>
</dbReference>
<evidence type="ECO:0000256" key="4">
    <source>
        <dbReference type="ARBA" id="ARBA00022723"/>
    </source>
</evidence>
<keyword evidence="3" id="KW-0812">Transmembrane</keyword>
<evidence type="ECO:0000256" key="1">
    <source>
        <dbReference type="ARBA" id="ARBA00004370"/>
    </source>
</evidence>
<comment type="subcellular location">
    <subcellularLocation>
        <location evidence="1">Membrane</location>
    </subcellularLocation>
</comment>
<dbReference type="InterPro" id="IPR001128">
    <property type="entry name" value="Cyt_P450"/>
</dbReference>
<dbReference type="GO" id="GO:0005506">
    <property type="term" value="F:iron ion binding"/>
    <property type="evidence" value="ECO:0007669"/>
    <property type="project" value="InterPro"/>
</dbReference>
<evidence type="ECO:0000256" key="3">
    <source>
        <dbReference type="ARBA" id="ARBA00022692"/>
    </source>
</evidence>
<feature type="non-terminal residue" evidence="9">
    <location>
        <position position="113"/>
    </location>
</feature>
<dbReference type="GO" id="GO:0020037">
    <property type="term" value="F:heme binding"/>
    <property type="evidence" value="ECO:0007669"/>
    <property type="project" value="InterPro"/>
</dbReference>
<dbReference type="OrthoDB" id="1470350at2759"/>
<keyword evidence="7" id="KW-0408">Iron</keyword>
<evidence type="ECO:0000313" key="10">
    <source>
        <dbReference type="Proteomes" id="UP000789396"/>
    </source>
</evidence>
<dbReference type="GO" id="GO:0004497">
    <property type="term" value="F:monooxygenase activity"/>
    <property type="evidence" value="ECO:0007669"/>
    <property type="project" value="InterPro"/>
</dbReference>
<dbReference type="PANTHER" id="PTHR24282:SF211">
    <property type="entry name" value="CYTOCHROME P450-RELATED"/>
    <property type="match status" value="1"/>
</dbReference>
<comment type="caution">
    <text evidence="9">The sequence shown here is derived from an EMBL/GenBank/DDBJ whole genome shotgun (WGS) entry which is preliminary data.</text>
</comment>
<keyword evidence="8" id="KW-0472">Membrane</keyword>
<evidence type="ECO:0000256" key="2">
    <source>
        <dbReference type="ARBA" id="ARBA00022617"/>
    </source>
</evidence>
<keyword evidence="2" id="KW-0349">Heme</keyword>
<evidence type="ECO:0000313" key="9">
    <source>
        <dbReference type="EMBL" id="CAG8599942.1"/>
    </source>
</evidence>
<evidence type="ECO:0000256" key="8">
    <source>
        <dbReference type="ARBA" id="ARBA00023136"/>
    </source>
</evidence>
<proteinExistence type="predicted"/>
<dbReference type="SUPFAM" id="SSF48264">
    <property type="entry name" value="Cytochrome P450"/>
    <property type="match status" value="1"/>
</dbReference>
<evidence type="ECO:0000256" key="7">
    <source>
        <dbReference type="ARBA" id="ARBA00023004"/>
    </source>
</evidence>
<dbReference type="InterPro" id="IPR050665">
    <property type="entry name" value="Cytochrome_P450_Monooxygen"/>
</dbReference>